<accession>A0A167E3S4</accession>
<dbReference type="InterPro" id="IPR004813">
    <property type="entry name" value="OPT"/>
</dbReference>
<evidence type="ECO:0000256" key="1">
    <source>
        <dbReference type="ARBA" id="ARBA00004141"/>
    </source>
</evidence>
<dbReference type="PANTHER" id="PTHR22601">
    <property type="entry name" value="ISP4 LIKE PROTEIN"/>
    <property type="match status" value="1"/>
</dbReference>
<evidence type="ECO:0000256" key="5">
    <source>
        <dbReference type="ARBA" id="ARBA00022856"/>
    </source>
</evidence>
<dbReference type="OrthoDB" id="9986677at2759"/>
<dbReference type="GO" id="GO:0005886">
    <property type="term" value="C:plasma membrane"/>
    <property type="evidence" value="ECO:0007669"/>
    <property type="project" value="EnsemblFungi"/>
</dbReference>
<dbReference type="GO" id="GO:0044088">
    <property type="term" value="P:regulation of vacuole organization"/>
    <property type="evidence" value="ECO:0007669"/>
    <property type="project" value="EnsemblFungi"/>
</dbReference>
<organism evidence="10 11">
    <name type="scientific">Sugiyamaella lignohabitans</name>
    <dbReference type="NCBI Taxonomy" id="796027"/>
    <lineage>
        <taxon>Eukaryota</taxon>
        <taxon>Fungi</taxon>
        <taxon>Dikarya</taxon>
        <taxon>Ascomycota</taxon>
        <taxon>Saccharomycotina</taxon>
        <taxon>Dipodascomycetes</taxon>
        <taxon>Dipodascales</taxon>
        <taxon>Trichomonascaceae</taxon>
        <taxon>Sugiyamaella</taxon>
    </lineage>
</organism>
<dbReference type="AlphaFoldDB" id="A0A167E3S4"/>
<keyword evidence="11" id="KW-1185">Reference proteome</keyword>
<dbReference type="GO" id="GO:0042144">
    <property type="term" value="P:vacuole fusion, non-autophagic"/>
    <property type="evidence" value="ECO:0007669"/>
    <property type="project" value="EnsemblFungi"/>
</dbReference>
<comment type="similarity">
    <text evidence="2">Belongs to the oligopeptide OPT transporter family.</text>
</comment>
<dbReference type="GO" id="GO:0061091">
    <property type="term" value="P:regulation of phospholipid translocation"/>
    <property type="evidence" value="ECO:0007669"/>
    <property type="project" value="EnsemblFungi"/>
</dbReference>
<evidence type="ECO:0000256" key="4">
    <source>
        <dbReference type="ARBA" id="ARBA00022692"/>
    </source>
</evidence>
<evidence type="ECO:0000256" key="8">
    <source>
        <dbReference type="ARBA" id="ARBA00023136"/>
    </source>
</evidence>
<keyword evidence="5" id="KW-0571">Peptide transport</keyword>
<reference evidence="10 11" key="1">
    <citation type="submission" date="2016-02" db="EMBL/GenBank/DDBJ databases">
        <title>Complete genome sequence and transcriptome regulation of the pentose utilising yeast Sugiyamaella lignohabitans.</title>
        <authorList>
            <person name="Bellasio M."/>
            <person name="Peymann A."/>
            <person name="Valli M."/>
            <person name="Sipitzky M."/>
            <person name="Graf A."/>
            <person name="Sauer M."/>
            <person name="Marx H."/>
            <person name="Mattanovich D."/>
        </authorList>
    </citation>
    <scope>NUCLEOTIDE SEQUENCE [LARGE SCALE GENOMIC DNA]</scope>
    <source>
        <strain evidence="10 11">CBS 10342</strain>
    </source>
</reference>
<dbReference type="GO" id="GO:0015031">
    <property type="term" value="P:protein transport"/>
    <property type="evidence" value="ECO:0007669"/>
    <property type="project" value="UniProtKB-KW"/>
</dbReference>
<dbReference type="GO" id="GO:0000138">
    <property type="term" value="C:Golgi trans cisterna"/>
    <property type="evidence" value="ECO:0007669"/>
    <property type="project" value="EnsemblFungi"/>
</dbReference>
<gene>
    <name evidence="10" type="primary">OPT2</name>
    <name evidence="10" type="ORF">AWJ20_1903</name>
</gene>
<keyword evidence="7 9" id="KW-1133">Transmembrane helix</keyword>
<feature type="transmembrane region" description="Helical" evidence="9">
    <location>
        <begin position="271"/>
        <end position="289"/>
    </location>
</feature>
<sequence>MPNNDEKIIETNSRLRCSFTDEQKAELAAKLGHGVTENHDISMGKDMDYMLSVIANLSESEAKKILQDAIIFHGEDPNFHQGTLDNIKRLVECDHESMKDDGLLYKMKMEAALIYYHSPYPEVRSVSDPLDDPELPVETFRSYVIGLVWVIIGVGVNQFFAPRQPPVSISTSLLQLLVYPCGQLVERLPDWGFTFRGKRYTINPGPWSYKEQILVTVMFSISGLAYINDQIFVQRLEMFYNNKWAGFGYQFTLLLSTQFLGFGLAGFVRHILIYPANCIWPAVFPTLALNRALLKPEQKELINGWSISRYKAFCISFITMFLYFWLPGYLFQALSTFNWITWISPNNYNLAVITGSITGLGVNPIPTFDWNIIDMSGPLFTPFFSYMNMYVGGLIGFLVLIPAIFYSNMYNTGYLPVNSNRIFTNTGASYDVKKILNHKGIADEALYQAYSPPYYTAGNLVTYGAFFAMYPAIIVDTILRRWNVLYDGFKTMYLAILAKSSLVHGYNDAHSRMMKEYKETPLWWYLAISIAALALAIACVEYYPTETPVWGIFFALGIGFVFLIPIGLLYATTNTLFSLNVFTELIAGYALPGKGIALMIIKAFGLNTNLQAISFIADQKLAHYAKIPPRATFRAQMIATFVSSIVSLGVANWQINNYEGICTPLQAQSK</sequence>
<dbReference type="NCBIfam" id="TIGR00727">
    <property type="entry name" value="ISP4_OPT"/>
    <property type="match status" value="1"/>
</dbReference>
<name>A0A167E3S4_9ASCO</name>
<keyword evidence="8 9" id="KW-0472">Membrane</keyword>
<evidence type="ECO:0000256" key="7">
    <source>
        <dbReference type="ARBA" id="ARBA00022989"/>
    </source>
</evidence>
<protein>
    <submittedName>
        <fullName evidence="10">Opt2p</fullName>
    </submittedName>
</protein>
<dbReference type="InterPro" id="IPR004648">
    <property type="entry name" value="Oligpept_transpt"/>
</dbReference>
<dbReference type="RefSeq" id="XP_018736083.1">
    <property type="nucleotide sequence ID" value="XM_018878818.1"/>
</dbReference>
<evidence type="ECO:0000256" key="3">
    <source>
        <dbReference type="ARBA" id="ARBA00022448"/>
    </source>
</evidence>
<proteinExistence type="inferred from homology"/>
<evidence type="ECO:0000313" key="11">
    <source>
        <dbReference type="Proteomes" id="UP000189580"/>
    </source>
</evidence>
<dbReference type="GO" id="GO:0035673">
    <property type="term" value="F:oligopeptide transmembrane transporter activity"/>
    <property type="evidence" value="ECO:0007669"/>
    <property type="project" value="EnsemblFungi"/>
</dbReference>
<dbReference type="GO" id="GO:0005777">
    <property type="term" value="C:peroxisome"/>
    <property type="evidence" value="ECO:0007669"/>
    <property type="project" value="EnsemblFungi"/>
</dbReference>
<keyword evidence="6" id="KW-0653">Protein transport</keyword>
<comment type="subcellular location">
    <subcellularLocation>
        <location evidence="1">Membrane</location>
        <topology evidence="1">Multi-pass membrane protein</topology>
    </subcellularLocation>
</comment>
<dbReference type="GeneID" id="30033757"/>
<feature type="transmembrane region" description="Helical" evidence="9">
    <location>
        <begin position="244"/>
        <end position="265"/>
    </location>
</feature>
<evidence type="ECO:0000256" key="6">
    <source>
        <dbReference type="ARBA" id="ARBA00022927"/>
    </source>
</evidence>
<dbReference type="KEGG" id="slb:AWJ20_1903"/>
<dbReference type="NCBIfam" id="TIGR00728">
    <property type="entry name" value="OPT_sfam"/>
    <property type="match status" value="1"/>
</dbReference>
<dbReference type="Proteomes" id="UP000189580">
    <property type="component" value="Chromosome a"/>
</dbReference>
<feature type="transmembrane region" description="Helical" evidence="9">
    <location>
        <begin position="383"/>
        <end position="406"/>
    </location>
</feature>
<evidence type="ECO:0000313" key="10">
    <source>
        <dbReference type="EMBL" id="ANB13606.1"/>
    </source>
</evidence>
<feature type="transmembrane region" description="Helical" evidence="9">
    <location>
        <begin position="350"/>
        <end position="371"/>
    </location>
</feature>
<evidence type="ECO:0000256" key="9">
    <source>
        <dbReference type="SAM" id="Phobius"/>
    </source>
</evidence>
<feature type="transmembrane region" description="Helical" evidence="9">
    <location>
        <begin position="549"/>
        <end position="571"/>
    </location>
</feature>
<dbReference type="GO" id="GO:0051515">
    <property type="term" value="P:positive regulation of monopolar cell growth"/>
    <property type="evidence" value="ECO:0007669"/>
    <property type="project" value="EnsemblFungi"/>
</dbReference>
<feature type="transmembrane region" description="Helical" evidence="9">
    <location>
        <begin position="460"/>
        <end position="479"/>
    </location>
</feature>
<dbReference type="Pfam" id="PF03169">
    <property type="entry name" value="OPT"/>
    <property type="match status" value="1"/>
</dbReference>
<feature type="transmembrane region" description="Helical" evidence="9">
    <location>
        <begin position="522"/>
        <end position="543"/>
    </location>
</feature>
<keyword evidence="3" id="KW-0813">Transport</keyword>
<evidence type="ECO:0000256" key="2">
    <source>
        <dbReference type="ARBA" id="ARBA00008807"/>
    </source>
</evidence>
<feature type="transmembrane region" description="Helical" evidence="9">
    <location>
        <begin position="310"/>
        <end position="330"/>
    </location>
</feature>
<dbReference type="EMBL" id="CP014501">
    <property type="protein sequence ID" value="ANB13606.1"/>
    <property type="molecule type" value="Genomic_DNA"/>
</dbReference>
<keyword evidence="4 9" id="KW-0812">Transmembrane</keyword>
<dbReference type="GO" id="GO:0045454">
    <property type="term" value="P:cell redox homeostasis"/>
    <property type="evidence" value="ECO:0007669"/>
    <property type="project" value="EnsemblFungi"/>
</dbReference>